<keyword evidence="3" id="KW-0547">Nucleotide-binding</keyword>
<keyword evidence="1" id="KW-0808">Transferase</keyword>
<protein>
    <submittedName>
        <fullName evidence="3">ATP-binding protein</fullName>
    </submittedName>
</protein>
<keyword evidence="1" id="KW-0418">Kinase</keyword>
<evidence type="ECO:0000313" key="3">
    <source>
        <dbReference type="EMBL" id="MFB8772915.1"/>
    </source>
</evidence>
<feature type="domain" description="Histidine kinase/HSP90-like ATPase" evidence="2">
    <location>
        <begin position="5"/>
        <end position="117"/>
    </location>
</feature>
<gene>
    <name evidence="3" type="ORF">VSS16_09235</name>
</gene>
<dbReference type="PANTHER" id="PTHR35526">
    <property type="entry name" value="ANTI-SIGMA-F FACTOR RSBW-RELATED"/>
    <property type="match status" value="1"/>
</dbReference>
<dbReference type="Pfam" id="PF13581">
    <property type="entry name" value="HATPase_c_2"/>
    <property type="match status" value="1"/>
</dbReference>
<dbReference type="InterPro" id="IPR036890">
    <property type="entry name" value="HATPase_C_sf"/>
</dbReference>
<dbReference type="InterPro" id="IPR003594">
    <property type="entry name" value="HATPase_dom"/>
</dbReference>
<evidence type="ECO:0000256" key="1">
    <source>
        <dbReference type="ARBA" id="ARBA00022527"/>
    </source>
</evidence>
<dbReference type="EMBL" id="JAYMRP010000006">
    <property type="protein sequence ID" value="MFB8772915.1"/>
    <property type="molecule type" value="Genomic_DNA"/>
</dbReference>
<dbReference type="GO" id="GO:0005524">
    <property type="term" value="F:ATP binding"/>
    <property type="evidence" value="ECO:0007669"/>
    <property type="project" value="UniProtKB-KW"/>
</dbReference>
<sequence length="120" mass="13242">MPVIENVTEARQGVRVVLGSWAVPEDTTETVALIVTELAANAVTHAHRPGRTFDVGLTCDGDGKTIEIEVYDPSPRHPVRRPYDPEAASGRGLLLVESLSDAWEVRDREQGKTVWVRVVR</sequence>
<dbReference type="PANTHER" id="PTHR35526:SF3">
    <property type="entry name" value="ANTI-SIGMA-F FACTOR RSBW"/>
    <property type="match status" value="1"/>
</dbReference>
<organism evidence="3 4">
    <name type="scientific">Streptomyces broussonetiae</name>
    <dbReference type="NCBI Taxonomy" id="2686304"/>
    <lineage>
        <taxon>Bacteria</taxon>
        <taxon>Bacillati</taxon>
        <taxon>Actinomycetota</taxon>
        <taxon>Actinomycetes</taxon>
        <taxon>Kitasatosporales</taxon>
        <taxon>Streptomycetaceae</taxon>
        <taxon>Streptomyces</taxon>
    </lineage>
</organism>
<dbReference type="InterPro" id="IPR050267">
    <property type="entry name" value="Anti-sigma-factor_SerPK"/>
</dbReference>
<comment type="caution">
    <text evidence="3">The sequence shown here is derived from an EMBL/GenBank/DDBJ whole genome shotgun (WGS) entry which is preliminary data.</text>
</comment>
<evidence type="ECO:0000259" key="2">
    <source>
        <dbReference type="Pfam" id="PF13581"/>
    </source>
</evidence>
<reference evidence="3 4" key="1">
    <citation type="submission" date="2024-01" db="EMBL/GenBank/DDBJ databases">
        <title>Genome mining of biosynthetic gene clusters to explore secondary metabolites of Streptomyces sp.</title>
        <authorList>
            <person name="Baig A."/>
            <person name="Ajitkumar Shintre N."/>
            <person name="Kumar H."/>
            <person name="Anbarasu A."/>
            <person name="Ramaiah S."/>
        </authorList>
    </citation>
    <scope>NUCLEOTIDE SEQUENCE [LARGE SCALE GENOMIC DNA]</scope>
    <source>
        <strain evidence="3 4">A57</strain>
    </source>
</reference>
<dbReference type="Gene3D" id="3.30.565.10">
    <property type="entry name" value="Histidine kinase-like ATPase, C-terminal domain"/>
    <property type="match status" value="1"/>
</dbReference>
<accession>A0ABV5E7T4</accession>
<keyword evidence="1" id="KW-0723">Serine/threonine-protein kinase</keyword>
<dbReference type="RefSeq" id="WP_376731813.1">
    <property type="nucleotide sequence ID" value="NZ_JAYMRP010000006.1"/>
</dbReference>
<name>A0ABV5E7T4_9ACTN</name>
<keyword evidence="3" id="KW-0067">ATP-binding</keyword>
<proteinExistence type="predicted"/>
<evidence type="ECO:0000313" key="4">
    <source>
        <dbReference type="Proteomes" id="UP001585080"/>
    </source>
</evidence>
<dbReference type="Proteomes" id="UP001585080">
    <property type="component" value="Unassembled WGS sequence"/>
</dbReference>
<keyword evidence="4" id="KW-1185">Reference proteome</keyword>
<dbReference type="CDD" id="cd16936">
    <property type="entry name" value="HATPase_RsbW-like"/>
    <property type="match status" value="1"/>
</dbReference>
<dbReference type="SUPFAM" id="SSF55874">
    <property type="entry name" value="ATPase domain of HSP90 chaperone/DNA topoisomerase II/histidine kinase"/>
    <property type="match status" value="1"/>
</dbReference>